<dbReference type="AlphaFoldDB" id="A0A4Q7VNF7"/>
<dbReference type="PIRSF" id="PIRSF016183">
    <property type="entry name" value="UCP016183"/>
    <property type="match status" value="1"/>
</dbReference>
<sequence>MSPRRPSVPLEQEPDAEVDDGVDENGYSRPSKSQLKRESHELQELGEALLELPANRVDDLDLSDRLREVIADAHRVKTHEGRRRQLQLLGKLMRGIDPQPIREAVASFRLGHARNALALHQVEVWRSDLIANDSAITRWIGQYPQSDVQQLRQLLRAARRDVQPDAAPGLAQRQQRAYRELFQWLRAVLEAESNDEEEQSHERDNRDDEIND</sequence>
<feature type="compositionally biased region" description="Basic and acidic residues" evidence="6">
    <location>
        <begin position="200"/>
        <end position="212"/>
    </location>
</feature>
<name>A0A4Q7VNF7_9BURK</name>
<protein>
    <recommendedName>
        <fullName evidence="5">Dual-action ribosomal maturation protein DarP</fullName>
    </recommendedName>
    <alternativeName>
        <fullName evidence="5">Large ribosomal subunit assembly factor DarP</fullName>
    </alternativeName>
</protein>
<dbReference type="RefSeq" id="WP_130431828.1">
    <property type="nucleotide sequence ID" value="NZ_SHKP01000006.1"/>
</dbReference>
<dbReference type="CDD" id="cd16331">
    <property type="entry name" value="YjgA-like"/>
    <property type="match status" value="1"/>
</dbReference>
<evidence type="ECO:0000256" key="2">
    <source>
        <dbReference type="ARBA" id="ARBA00022517"/>
    </source>
</evidence>
<evidence type="ECO:0000256" key="3">
    <source>
        <dbReference type="ARBA" id="ARBA00022730"/>
    </source>
</evidence>
<feature type="compositionally biased region" description="Acidic residues" evidence="6">
    <location>
        <begin position="12"/>
        <end position="23"/>
    </location>
</feature>
<dbReference type="OrthoDB" id="5293604at2"/>
<evidence type="ECO:0000256" key="1">
    <source>
        <dbReference type="ARBA" id="ARBA00022490"/>
    </source>
</evidence>
<dbReference type="HAMAP" id="MF_00765">
    <property type="entry name" value="DarP"/>
    <property type="match status" value="1"/>
</dbReference>
<dbReference type="PANTHER" id="PTHR38101:SF1">
    <property type="entry name" value="UPF0307 PROTEIN YJGA"/>
    <property type="match status" value="1"/>
</dbReference>
<keyword evidence="8" id="KW-1185">Reference proteome</keyword>
<dbReference type="SUPFAM" id="SSF158710">
    <property type="entry name" value="PSPTO4464-like"/>
    <property type="match status" value="1"/>
</dbReference>
<proteinExistence type="inferred from homology"/>
<evidence type="ECO:0000313" key="8">
    <source>
        <dbReference type="Proteomes" id="UP000293671"/>
    </source>
</evidence>
<evidence type="ECO:0000256" key="4">
    <source>
        <dbReference type="ARBA" id="ARBA00022884"/>
    </source>
</evidence>
<dbReference type="EMBL" id="SHKP01000006">
    <property type="protein sequence ID" value="RZT97717.1"/>
    <property type="molecule type" value="Genomic_DNA"/>
</dbReference>
<dbReference type="PANTHER" id="PTHR38101">
    <property type="entry name" value="UPF0307 PROTEIN YJGA"/>
    <property type="match status" value="1"/>
</dbReference>
<dbReference type="Pfam" id="PF04751">
    <property type="entry name" value="DarP"/>
    <property type="match status" value="1"/>
</dbReference>
<keyword evidence="2 5" id="KW-0690">Ribosome biogenesis</keyword>
<comment type="caution">
    <text evidence="7">The sequence shown here is derived from an EMBL/GenBank/DDBJ whole genome shotgun (WGS) entry which is preliminary data.</text>
</comment>
<keyword evidence="3 5" id="KW-0699">rRNA-binding</keyword>
<dbReference type="Proteomes" id="UP000293671">
    <property type="component" value="Unassembled WGS sequence"/>
</dbReference>
<evidence type="ECO:0000256" key="5">
    <source>
        <dbReference type="HAMAP-Rule" id="MF_00765"/>
    </source>
</evidence>
<evidence type="ECO:0000256" key="6">
    <source>
        <dbReference type="SAM" id="MobiDB-lite"/>
    </source>
</evidence>
<dbReference type="NCBIfam" id="NF003593">
    <property type="entry name" value="PRK05255.1-1"/>
    <property type="match status" value="1"/>
</dbReference>
<dbReference type="InterPro" id="IPR006839">
    <property type="entry name" value="DarP"/>
</dbReference>
<dbReference type="Gene3D" id="1.10.60.30">
    <property type="entry name" value="PSPTO4464-like domains"/>
    <property type="match status" value="2"/>
</dbReference>
<comment type="similarity">
    <text evidence="5">Belongs to the DarP family.</text>
</comment>
<accession>A0A4Q7VNF7</accession>
<feature type="region of interest" description="Disordered" evidence="6">
    <location>
        <begin position="191"/>
        <end position="212"/>
    </location>
</feature>
<dbReference type="InterPro" id="IPR023153">
    <property type="entry name" value="DarP_sf"/>
</dbReference>
<dbReference type="GO" id="GO:0005829">
    <property type="term" value="C:cytosol"/>
    <property type="evidence" value="ECO:0007669"/>
    <property type="project" value="TreeGrafter"/>
</dbReference>
<evidence type="ECO:0000313" key="7">
    <source>
        <dbReference type="EMBL" id="RZT97717.1"/>
    </source>
</evidence>
<keyword evidence="4 5" id="KW-0694">RNA-binding</keyword>
<comment type="subcellular location">
    <subcellularLocation>
        <location evidence="5">Cytoplasm</location>
    </subcellularLocation>
    <text evidence="5">Associates with late stage pre-50S ribosomal subunits.</text>
</comment>
<reference evidence="7 8" key="1">
    <citation type="submission" date="2019-02" db="EMBL/GenBank/DDBJ databases">
        <title>Genomic Encyclopedia of Type Strains, Phase IV (KMG-IV): sequencing the most valuable type-strain genomes for metagenomic binning, comparative biology and taxonomic classification.</title>
        <authorList>
            <person name="Goeker M."/>
        </authorList>
    </citation>
    <scope>NUCLEOTIDE SEQUENCE [LARGE SCALE GENOMIC DNA]</scope>
    <source>
        <strain evidence="7 8">DSM 19570</strain>
    </source>
</reference>
<dbReference type="GO" id="GO:0043022">
    <property type="term" value="F:ribosome binding"/>
    <property type="evidence" value="ECO:0007669"/>
    <property type="project" value="UniProtKB-UniRule"/>
</dbReference>
<gene>
    <name evidence="5" type="primary">darP</name>
    <name evidence="7" type="ORF">EV670_2110</name>
</gene>
<feature type="region of interest" description="Disordered" evidence="6">
    <location>
        <begin position="1"/>
        <end position="39"/>
    </location>
</feature>
<organism evidence="7 8">
    <name type="scientific">Rivibacter subsaxonicus</name>
    <dbReference type="NCBI Taxonomy" id="457575"/>
    <lineage>
        <taxon>Bacteria</taxon>
        <taxon>Pseudomonadati</taxon>
        <taxon>Pseudomonadota</taxon>
        <taxon>Betaproteobacteria</taxon>
        <taxon>Burkholderiales</taxon>
        <taxon>Rivibacter</taxon>
    </lineage>
</organism>
<dbReference type="GO" id="GO:1902626">
    <property type="term" value="P:assembly of large subunit precursor of preribosome"/>
    <property type="evidence" value="ECO:0007669"/>
    <property type="project" value="UniProtKB-UniRule"/>
</dbReference>
<dbReference type="GO" id="GO:0019843">
    <property type="term" value="F:rRNA binding"/>
    <property type="evidence" value="ECO:0007669"/>
    <property type="project" value="UniProtKB-UniRule"/>
</dbReference>
<comment type="function">
    <text evidence="5">Member of a network of 50S ribosomal subunit biogenesis factors which assembles along the 30S-50S interface, preventing incorrect 23S rRNA structures from forming. Promotes peptidyl transferase center (PTC) maturation.</text>
</comment>
<keyword evidence="1 5" id="KW-0963">Cytoplasm</keyword>